<comment type="caution">
    <text evidence="1">The sequence shown here is derived from an EMBL/GenBank/DDBJ whole genome shotgun (WGS) entry which is preliminary data.</text>
</comment>
<evidence type="ECO:0000313" key="1">
    <source>
        <dbReference type="EMBL" id="HDM35893.1"/>
    </source>
</evidence>
<name>A0A7C0X2A2_9EURY</name>
<reference evidence="1" key="1">
    <citation type="journal article" date="2020" name="mSystems">
        <title>Genome- and Community-Level Interaction Insights into Carbon Utilization and Element Cycling Functions of Hydrothermarchaeota in Hydrothermal Sediment.</title>
        <authorList>
            <person name="Zhou Z."/>
            <person name="Liu Y."/>
            <person name="Xu W."/>
            <person name="Pan J."/>
            <person name="Luo Z.H."/>
            <person name="Li M."/>
        </authorList>
    </citation>
    <scope>NUCLEOTIDE SEQUENCE [LARGE SCALE GENOMIC DNA]</scope>
    <source>
        <strain evidence="1">HyVt-185</strain>
    </source>
</reference>
<proteinExistence type="predicted"/>
<organism evidence="1">
    <name type="scientific">Candidatus Syntropharchaeum butanivorans</name>
    <dbReference type="NCBI Taxonomy" id="1839936"/>
    <lineage>
        <taxon>Archaea</taxon>
        <taxon>Methanobacteriati</taxon>
        <taxon>Methanobacteriota</taxon>
        <taxon>Stenosarchaea group</taxon>
        <taxon>Methanomicrobia</taxon>
        <taxon>Methanosarcinales</taxon>
        <taxon>ANME-2 cluster</taxon>
        <taxon>Candidatus Syntropharchaeum</taxon>
    </lineage>
</organism>
<sequence length="124" mass="13944">MSVSSSGSIFIFVVLLCAYDPYDRVHCGKYQLVNNKNVDIYYTYEFRHTVDGRADHTVKDIQEGIKLKAGAPPASWSNTLVVSVSDLGQGKHIIQAYTRLEVGTQPFHSDLVSDRVDDEMEFVK</sequence>
<dbReference type="AlphaFoldDB" id="A0A7C0X2A2"/>
<dbReference type="EMBL" id="DQZR01000053">
    <property type="protein sequence ID" value="HDM35893.1"/>
    <property type="molecule type" value="Genomic_DNA"/>
</dbReference>
<dbReference type="Proteomes" id="UP000885863">
    <property type="component" value="Unassembled WGS sequence"/>
</dbReference>
<accession>A0A7C0X2A2</accession>
<gene>
    <name evidence="1" type="ORF">ENG09_01375</name>
</gene>
<protein>
    <submittedName>
        <fullName evidence="1">Uncharacterized protein</fullName>
    </submittedName>
</protein>